<feature type="compositionally biased region" description="Basic and acidic residues" evidence="1">
    <location>
        <begin position="204"/>
        <end position="217"/>
    </location>
</feature>
<dbReference type="Gene3D" id="2.40.70.10">
    <property type="entry name" value="Acid Proteases"/>
    <property type="match status" value="1"/>
</dbReference>
<reference evidence="2" key="1">
    <citation type="journal article" date="2022" name="bioRxiv">
        <title>Sequencing and chromosome-scale assembly of the giantPleurodeles waltlgenome.</title>
        <authorList>
            <person name="Brown T."/>
            <person name="Elewa A."/>
            <person name="Iarovenko S."/>
            <person name="Subramanian E."/>
            <person name="Araus A.J."/>
            <person name="Petzold A."/>
            <person name="Susuki M."/>
            <person name="Suzuki K.-i.T."/>
            <person name="Hayashi T."/>
            <person name="Toyoda A."/>
            <person name="Oliveira C."/>
            <person name="Osipova E."/>
            <person name="Leigh N.D."/>
            <person name="Simon A."/>
            <person name="Yun M.H."/>
        </authorList>
    </citation>
    <scope>NUCLEOTIDE SEQUENCE</scope>
    <source>
        <strain evidence="2">20211129_DDA</strain>
        <tissue evidence="2">Liver</tissue>
    </source>
</reference>
<dbReference type="AlphaFoldDB" id="A0AAV7W2D6"/>
<evidence type="ECO:0000313" key="3">
    <source>
        <dbReference type="Proteomes" id="UP001066276"/>
    </source>
</evidence>
<dbReference type="InterPro" id="IPR021109">
    <property type="entry name" value="Peptidase_aspartic_dom_sf"/>
</dbReference>
<organism evidence="2 3">
    <name type="scientific">Pleurodeles waltl</name>
    <name type="common">Iberian ribbed newt</name>
    <dbReference type="NCBI Taxonomy" id="8319"/>
    <lineage>
        <taxon>Eukaryota</taxon>
        <taxon>Metazoa</taxon>
        <taxon>Chordata</taxon>
        <taxon>Craniata</taxon>
        <taxon>Vertebrata</taxon>
        <taxon>Euteleostomi</taxon>
        <taxon>Amphibia</taxon>
        <taxon>Batrachia</taxon>
        <taxon>Caudata</taxon>
        <taxon>Salamandroidea</taxon>
        <taxon>Salamandridae</taxon>
        <taxon>Pleurodelinae</taxon>
        <taxon>Pleurodeles</taxon>
    </lineage>
</organism>
<protein>
    <submittedName>
        <fullName evidence="2">Uncharacterized protein</fullName>
    </submittedName>
</protein>
<gene>
    <name evidence="2" type="ORF">NDU88_002434</name>
</gene>
<evidence type="ECO:0000313" key="2">
    <source>
        <dbReference type="EMBL" id="KAJ1207042.1"/>
    </source>
</evidence>
<feature type="region of interest" description="Disordered" evidence="1">
    <location>
        <begin position="175"/>
        <end position="217"/>
    </location>
</feature>
<dbReference type="SUPFAM" id="SSF50630">
    <property type="entry name" value="Acid proteases"/>
    <property type="match status" value="1"/>
</dbReference>
<keyword evidence="3" id="KW-1185">Reference proteome</keyword>
<name>A0AAV7W2D6_PLEWA</name>
<comment type="caution">
    <text evidence="2">The sequence shown here is derived from an EMBL/GenBank/DDBJ whole genome shotgun (WGS) entry which is preliminary data.</text>
</comment>
<feature type="compositionally biased region" description="Basic and acidic residues" evidence="1">
    <location>
        <begin position="175"/>
        <end position="190"/>
    </location>
</feature>
<feature type="compositionally biased region" description="Acidic residues" evidence="1">
    <location>
        <begin position="191"/>
        <end position="203"/>
    </location>
</feature>
<proteinExistence type="predicted"/>
<accession>A0AAV7W2D6</accession>
<dbReference type="EMBL" id="JANPWB010000002">
    <property type="protein sequence ID" value="KAJ1207042.1"/>
    <property type="molecule type" value="Genomic_DNA"/>
</dbReference>
<dbReference type="Proteomes" id="UP001066276">
    <property type="component" value="Chromosome 1_2"/>
</dbReference>
<evidence type="ECO:0000256" key="1">
    <source>
        <dbReference type="SAM" id="MobiDB-lite"/>
    </source>
</evidence>
<sequence length="217" mass="24193">MSNKYSVGVVRNDAVCEEGRDRVLALGDSVASHNDKPPRPTANFMIRGKGVQLMIDSGSLYTILPKKRFLQEWPAVSLLPKDISPGGYQGEKIDIMGYMWAKIEFGERHINGKVYIADSGPPILGWHHQYDLDIKIDPRAQENVMLPPFPCPRGTNEGKILTRAVGRVDVAGRGEDVAGEMRKGTDTNTEKEEDVNMEEEEQDRENQAGEEIRGRDG</sequence>